<dbReference type="GO" id="GO:0008483">
    <property type="term" value="F:transaminase activity"/>
    <property type="evidence" value="ECO:0007669"/>
    <property type="project" value="UniProtKB-KW"/>
</dbReference>
<dbReference type="AlphaFoldDB" id="A0A0R2P226"/>
<dbReference type="InterPro" id="IPR004839">
    <property type="entry name" value="Aminotransferase_I/II_large"/>
</dbReference>
<feature type="domain" description="Aminotransferase class I/classII large" evidence="4">
    <location>
        <begin position="22"/>
        <end position="231"/>
    </location>
</feature>
<keyword evidence="2" id="KW-0032">Aminotransferase</keyword>
<keyword evidence="3" id="KW-0808">Transferase</keyword>
<name>A0A0R2P226_9ACTN</name>
<dbReference type="InterPro" id="IPR015422">
    <property type="entry name" value="PyrdxlP-dep_Trfase_small"/>
</dbReference>
<evidence type="ECO:0000256" key="1">
    <source>
        <dbReference type="ARBA" id="ARBA00001933"/>
    </source>
</evidence>
<dbReference type="SUPFAM" id="SSF53383">
    <property type="entry name" value="PLP-dependent transferases"/>
    <property type="match status" value="1"/>
</dbReference>
<feature type="non-terminal residue" evidence="5">
    <location>
        <position position="1"/>
    </location>
</feature>
<reference evidence="5 6" key="1">
    <citation type="submission" date="2015-10" db="EMBL/GenBank/DDBJ databases">
        <title>Metagenome-Assembled Genomes uncover a global brackish microbiome.</title>
        <authorList>
            <person name="Hugerth L.W."/>
            <person name="Larsson J."/>
            <person name="Alneberg J."/>
            <person name="Lindh M.V."/>
            <person name="Legrand C."/>
            <person name="Pinhassi J."/>
            <person name="Andersson A.F."/>
        </authorList>
    </citation>
    <scope>NUCLEOTIDE SEQUENCE [LARGE SCALE GENOMIC DNA]</scope>
    <source>
        <strain evidence="5">BACL2 MAG-120802-bin41</strain>
    </source>
</reference>
<evidence type="ECO:0000259" key="4">
    <source>
        <dbReference type="Pfam" id="PF00155"/>
    </source>
</evidence>
<dbReference type="Proteomes" id="UP000053941">
    <property type="component" value="Unassembled WGS sequence"/>
</dbReference>
<dbReference type="PANTHER" id="PTHR42832">
    <property type="entry name" value="AMINO ACID AMINOTRANSFERASE"/>
    <property type="match status" value="1"/>
</dbReference>
<dbReference type="PANTHER" id="PTHR42832:SF3">
    <property type="entry name" value="L-GLUTAMINE--4-(METHYLSULFANYL)-2-OXOBUTANOATE AMINOTRANSFERASE"/>
    <property type="match status" value="1"/>
</dbReference>
<evidence type="ECO:0000313" key="5">
    <source>
        <dbReference type="EMBL" id="KRO31042.1"/>
    </source>
</evidence>
<evidence type="ECO:0000313" key="6">
    <source>
        <dbReference type="Proteomes" id="UP000053941"/>
    </source>
</evidence>
<proteinExistence type="predicted"/>
<dbReference type="EMBL" id="LIAS01000028">
    <property type="protein sequence ID" value="KRO31042.1"/>
    <property type="molecule type" value="Genomic_DNA"/>
</dbReference>
<dbReference type="GO" id="GO:0030170">
    <property type="term" value="F:pyridoxal phosphate binding"/>
    <property type="evidence" value="ECO:0007669"/>
    <property type="project" value="InterPro"/>
</dbReference>
<evidence type="ECO:0000256" key="2">
    <source>
        <dbReference type="ARBA" id="ARBA00022576"/>
    </source>
</evidence>
<dbReference type="Gene3D" id="3.90.1150.10">
    <property type="entry name" value="Aspartate Aminotransferase, domain 1"/>
    <property type="match status" value="1"/>
</dbReference>
<dbReference type="InterPro" id="IPR015424">
    <property type="entry name" value="PyrdxlP-dep_Trfase"/>
</dbReference>
<organism evidence="5 6">
    <name type="scientific">Actinobacteria bacterium BACL2 MAG-120802-bin41</name>
    <dbReference type="NCBI Taxonomy" id="1655568"/>
    <lineage>
        <taxon>Bacteria</taxon>
        <taxon>Bacillati</taxon>
        <taxon>Actinomycetota</taxon>
        <taxon>Actinomycetes</taxon>
        <taxon>Actinomycetes incertae sedis</taxon>
        <taxon>ac1 cluster</taxon>
    </lineage>
</organism>
<comment type="cofactor">
    <cofactor evidence="1">
        <name>pyridoxal 5'-phosphate</name>
        <dbReference type="ChEBI" id="CHEBI:597326"/>
    </cofactor>
</comment>
<protein>
    <recommendedName>
        <fullName evidence="4">Aminotransferase class I/classII large domain-containing protein</fullName>
    </recommendedName>
</protein>
<dbReference type="Gene3D" id="3.40.640.10">
    <property type="entry name" value="Type I PLP-dependent aspartate aminotransferase-like (Major domain)"/>
    <property type="match status" value="1"/>
</dbReference>
<dbReference type="InterPro" id="IPR015421">
    <property type="entry name" value="PyrdxlP-dep_Trfase_major"/>
</dbReference>
<dbReference type="CDD" id="cd00609">
    <property type="entry name" value="AAT_like"/>
    <property type="match status" value="1"/>
</dbReference>
<evidence type="ECO:0000256" key="3">
    <source>
        <dbReference type="ARBA" id="ARBA00022679"/>
    </source>
</evidence>
<gene>
    <name evidence="5" type="ORF">ABR60_02025</name>
</gene>
<sequence length="237" mass="25705">LARAEVLEVGIDAGTWPKKADLAWINSPSNPTGRVHSKEELEACLTWARKSGATLASDECYLPFTNGIKAHSILAIASGDNTSVLAVHSLSKRSNMAGYRGAFVAGDPKLIAQLLEIRKHMGMMLPLPIQKSMAIALSDQSHVDKQAGKYQARREVLAKALIAAGFKIEFSEAGLYIWCSRDEKDWDSVAWFAELGILVTPGSFYGSKGDRYVRIALTASDENISSAASRIIEAIKP</sequence>
<dbReference type="InterPro" id="IPR050881">
    <property type="entry name" value="LL-DAP_aminotransferase"/>
</dbReference>
<dbReference type="Pfam" id="PF00155">
    <property type="entry name" value="Aminotran_1_2"/>
    <property type="match status" value="1"/>
</dbReference>
<comment type="caution">
    <text evidence="5">The sequence shown here is derived from an EMBL/GenBank/DDBJ whole genome shotgun (WGS) entry which is preliminary data.</text>
</comment>
<accession>A0A0R2P226</accession>